<keyword evidence="2" id="KW-1185">Reference proteome</keyword>
<dbReference type="Pfam" id="PF14281">
    <property type="entry name" value="PDDEXK_4"/>
    <property type="match status" value="1"/>
</dbReference>
<sequence length="329" mass="36329">MNDIAMLDDITGLIATLEAQNKQAAQSIAPAFTPFSFVESDELGLSRILGWLLDPNGTHAQGERFLEAFVTAFGIPWQPGHCASARVTLEAPTPRLMQLRRIDVLIACHDRAIAIENKPSAADQRGQVQDYFTHLDRHYQSGGHLLYLSGDGSGPSLESVGAEEAERRRQSGQLILKGYADLLPWLEACRGLCLAPRVRDFIAFFERHIRRRFTKGEKTVALSEQLVSDIVSSPDRVSSALNIIAAADALRERLITRLREEIAVLAAARGWTLLPEKRSVIQWSGFSIRYGANDELKFRLDSVMNAARKAALAFGVLGPVTRTICLLLP</sequence>
<name>A0ABU3SG06_9HYPH</name>
<dbReference type="RefSeq" id="WP_316021433.1">
    <property type="nucleotide sequence ID" value="NZ_JAWDID010000082.1"/>
</dbReference>
<reference evidence="1 2" key="1">
    <citation type="submission" date="2023-09" db="EMBL/GenBank/DDBJ databases">
        <title>Whole genome shotgun sequencing (WGS) of Bosea sp. ZW T0_25, isolated from stored onions (Allium cepa).</title>
        <authorList>
            <person name="Stoll D.A."/>
            <person name="Huch M."/>
        </authorList>
    </citation>
    <scope>NUCLEOTIDE SEQUENCE [LARGE SCALE GENOMIC DNA]</scope>
    <source>
        <strain evidence="1 2">ZW T0_25</strain>
    </source>
</reference>
<dbReference type="Proteomes" id="UP001254257">
    <property type="component" value="Unassembled WGS sequence"/>
</dbReference>
<proteinExistence type="predicted"/>
<evidence type="ECO:0000313" key="1">
    <source>
        <dbReference type="EMBL" id="MDU0343735.1"/>
    </source>
</evidence>
<protein>
    <submittedName>
        <fullName evidence="1">PD-(D/E)XK nuclease family protein</fullName>
    </submittedName>
</protein>
<dbReference type="InterPro" id="IPR029470">
    <property type="entry name" value="PDDEXK_4"/>
</dbReference>
<dbReference type="EMBL" id="JAWDID010000082">
    <property type="protein sequence ID" value="MDU0343735.1"/>
    <property type="molecule type" value="Genomic_DNA"/>
</dbReference>
<organism evidence="1 2">
    <name type="scientific">Bosea rubneri</name>
    <dbReference type="NCBI Taxonomy" id="3075434"/>
    <lineage>
        <taxon>Bacteria</taxon>
        <taxon>Pseudomonadati</taxon>
        <taxon>Pseudomonadota</taxon>
        <taxon>Alphaproteobacteria</taxon>
        <taxon>Hyphomicrobiales</taxon>
        <taxon>Boseaceae</taxon>
        <taxon>Bosea</taxon>
    </lineage>
</organism>
<gene>
    <name evidence="1" type="ORF">RKE40_27955</name>
</gene>
<comment type="caution">
    <text evidence="1">The sequence shown here is derived from an EMBL/GenBank/DDBJ whole genome shotgun (WGS) entry which is preliminary data.</text>
</comment>
<evidence type="ECO:0000313" key="2">
    <source>
        <dbReference type="Proteomes" id="UP001254257"/>
    </source>
</evidence>
<accession>A0ABU3SG06</accession>